<keyword evidence="2" id="KW-1185">Reference proteome</keyword>
<dbReference type="EMBL" id="CM042016">
    <property type="protein sequence ID" value="KAI3698520.1"/>
    <property type="molecule type" value="Genomic_DNA"/>
</dbReference>
<accession>A0ACB8ZMG0</accession>
<dbReference type="Proteomes" id="UP001055811">
    <property type="component" value="Linkage Group LG08"/>
</dbReference>
<proteinExistence type="predicted"/>
<reference evidence="2" key="1">
    <citation type="journal article" date="2022" name="Mol. Ecol. Resour.">
        <title>The genomes of chicory, endive, great burdock and yacon provide insights into Asteraceae palaeo-polyploidization history and plant inulin production.</title>
        <authorList>
            <person name="Fan W."/>
            <person name="Wang S."/>
            <person name="Wang H."/>
            <person name="Wang A."/>
            <person name="Jiang F."/>
            <person name="Liu H."/>
            <person name="Zhao H."/>
            <person name="Xu D."/>
            <person name="Zhang Y."/>
        </authorList>
    </citation>
    <scope>NUCLEOTIDE SEQUENCE [LARGE SCALE GENOMIC DNA]</scope>
    <source>
        <strain evidence="2">cv. Punajuju</strain>
    </source>
</reference>
<comment type="caution">
    <text evidence="1">The sequence shown here is derived from an EMBL/GenBank/DDBJ whole genome shotgun (WGS) entry which is preliminary data.</text>
</comment>
<name>A0ACB8ZMG0_CICIN</name>
<organism evidence="1 2">
    <name type="scientific">Cichorium intybus</name>
    <name type="common">Chicory</name>
    <dbReference type="NCBI Taxonomy" id="13427"/>
    <lineage>
        <taxon>Eukaryota</taxon>
        <taxon>Viridiplantae</taxon>
        <taxon>Streptophyta</taxon>
        <taxon>Embryophyta</taxon>
        <taxon>Tracheophyta</taxon>
        <taxon>Spermatophyta</taxon>
        <taxon>Magnoliopsida</taxon>
        <taxon>eudicotyledons</taxon>
        <taxon>Gunneridae</taxon>
        <taxon>Pentapetalae</taxon>
        <taxon>asterids</taxon>
        <taxon>campanulids</taxon>
        <taxon>Asterales</taxon>
        <taxon>Asteraceae</taxon>
        <taxon>Cichorioideae</taxon>
        <taxon>Cichorieae</taxon>
        <taxon>Cichoriinae</taxon>
        <taxon>Cichorium</taxon>
    </lineage>
</organism>
<sequence length="101" mass="10981">MRSGRNNCGGGGGWLLFDVGENTMMARLERGEHIRVQRCSEGGGGDGCIRWCQRRWRESGWRGLLLTAEEGNAGRGAGEGNVMVVVGEKDGEIEGSRRSEI</sequence>
<protein>
    <submittedName>
        <fullName evidence="1">Uncharacterized protein</fullName>
    </submittedName>
</protein>
<evidence type="ECO:0000313" key="1">
    <source>
        <dbReference type="EMBL" id="KAI3698520.1"/>
    </source>
</evidence>
<reference evidence="1 2" key="2">
    <citation type="journal article" date="2022" name="Mol. Ecol. Resour.">
        <title>The genomes of chicory, endive, great burdock and yacon provide insights into Asteraceae paleo-polyploidization history and plant inulin production.</title>
        <authorList>
            <person name="Fan W."/>
            <person name="Wang S."/>
            <person name="Wang H."/>
            <person name="Wang A."/>
            <person name="Jiang F."/>
            <person name="Liu H."/>
            <person name="Zhao H."/>
            <person name="Xu D."/>
            <person name="Zhang Y."/>
        </authorList>
    </citation>
    <scope>NUCLEOTIDE SEQUENCE [LARGE SCALE GENOMIC DNA]</scope>
    <source>
        <strain evidence="2">cv. Punajuju</strain>
        <tissue evidence="1">Leaves</tissue>
    </source>
</reference>
<evidence type="ECO:0000313" key="2">
    <source>
        <dbReference type="Proteomes" id="UP001055811"/>
    </source>
</evidence>
<gene>
    <name evidence="1" type="ORF">L2E82_42131</name>
</gene>